<dbReference type="GO" id="GO:0010468">
    <property type="term" value="P:regulation of gene expression"/>
    <property type="evidence" value="ECO:0007669"/>
    <property type="project" value="UniProtKB-ARBA"/>
</dbReference>
<dbReference type="FunFam" id="3.30.70.330:FF:000400">
    <property type="entry name" value="Negative regulator of differentiation 1"/>
    <property type="match status" value="1"/>
</dbReference>
<dbReference type="OrthoDB" id="6407164at2759"/>
<name>A0A1G4KA59_9SACH</name>
<dbReference type="Pfam" id="PF10378">
    <property type="entry name" value="RRM"/>
    <property type="match status" value="1"/>
</dbReference>
<feature type="region of interest" description="Disordered" evidence="2">
    <location>
        <begin position="866"/>
        <end position="962"/>
    </location>
</feature>
<dbReference type="InterPro" id="IPR035979">
    <property type="entry name" value="RBD_domain_sf"/>
</dbReference>
<dbReference type="SUPFAM" id="SSF54928">
    <property type="entry name" value="RNA-binding domain, RBD"/>
    <property type="match status" value="2"/>
</dbReference>
<sequence length="1048" mass="116921">MALEGAKNGQKQPSPRASNFASNTTQRNGPKNGFRNGPYHAVKSPRASQDYTQLDHTRSLTRHHHHGATDASPVYTSPYTRHAYSSGSLANTSNMGPMPLHHSYHSYQQPPQTPFDLTYGASLLPSHLLLSSPFLATPHSNSTPRFNGRNHLATGLYNPYQTSYGQSLPLRMPPDPNDIRRQRNGRYHGLDDRTRQIPYEVNYEVLPPTITDDEFRTPSLLFSDLCPELHLNDFLSKFDKCERLESVYLVDALQQSFIVSFLTQETCLDFYNGVLQKLSEFKKELKSPKLTLNFVRLHDADSGPTRRDVRTEVLRMGATCSVALEFGSEISREALFEQLPFLDNSGPRYVVKCIEIVNTNRISKHWGSHYAVVHFISIAMAIEIIAYLKMHKNTIPDLQRFQYVITSSTSGKSELRTLSGSQVNLREPAKNSRTTGIIVDDNTSMNSYSANSNVPTKKLTIQPKMYGLPIVTEPNQHLSHITASKPLSMDSVANSSSNNLASPAPQEMLVNDHGHSSSCGSMLSVVPPETPGQSHTFTNYPYYTDMSKPLGQTLQQQFTSAAQVATAMGGGAGNRTVYIGNINQRSKAEDICNVVRGGLLQNVKFIAAKQICFVTFIDAAAAVQFFANSSIEPIVLHGNILKVGWGHHSGDLPQSISLAVTAGASRNVYVSLPEHAFKDKFINDPEYHNLKEKYKLPSKETLLQDFRAFGDIEQINFLPDNHCCWINFMNISNAIKLVEDANNIRNAESFHERFQNRYRGLIMGYGKDRCGNINKNLVANKNSKHYKKVKKTSYKIRLRQQQEKSFDVAKNAPVESSNDQKIVQADAFGISLVDDQEPARDSDEEQKLEEKELLRLSHDVHTAEEGLGISLAPTNAVEQNPIDDGASSDSSDIDIIVSRPNSRNHTQLGDGEDQNTGKADSHQSSDISRARDDPHAFRRFSPMVSSTSLDAVPPLAPSTMTRQFKVATQREKKNELYRNHMDGIDQRPHSQGSSRRSRSMAIPGSDVMAQYLAQLQHSTFMYAANILGVEDGEPQVFYDENGHVEPMT</sequence>
<accession>A0A1G4KA59</accession>
<feature type="compositionally biased region" description="Polar residues" evidence="2">
    <location>
        <begin position="9"/>
        <end position="29"/>
    </location>
</feature>
<dbReference type="GO" id="GO:0010494">
    <property type="term" value="C:cytoplasmic stress granule"/>
    <property type="evidence" value="ECO:0007669"/>
    <property type="project" value="TreeGrafter"/>
</dbReference>
<feature type="compositionally biased region" description="Basic and acidic residues" evidence="2">
    <location>
        <begin position="978"/>
        <end position="988"/>
    </location>
</feature>
<dbReference type="GO" id="GO:0003729">
    <property type="term" value="F:mRNA binding"/>
    <property type="evidence" value="ECO:0007669"/>
    <property type="project" value="TreeGrafter"/>
</dbReference>
<feature type="region of interest" description="Disordered" evidence="2">
    <location>
        <begin position="978"/>
        <end position="1000"/>
    </location>
</feature>
<dbReference type="PANTHER" id="PTHR14089">
    <property type="entry name" value="PRE-MRNA-SPLICING FACTOR RBM22"/>
    <property type="match status" value="1"/>
</dbReference>
<proteinExistence type="predicted"/>
<keyword evidence="1" id="KW-0694">RNA-binding</keyword>
<dbReference type="Proteomes" id="UP000191144">
    <property type="component" value="Chromosome G"/>
</dbReference>
<dbReference type="InterPro" id="IPR018885">
    <property type="entry name" value="mRNA-bd_dom"/>
</dbReference>
<evidence type="ECO:0000256" key="1">
    <source>
        <dbReference type="ARBA" id="ARBA00022884"/>
    </source>
</evidence>
<dbReference type="InterPro" id="IPR039171">
    <property type="entry name" value="Cwc2/Slt11"/>
</dbReference>
<feature type="region of interest" description="Disordered" evidence="2">
    <location>
        <begin position="1"/>
        <end position="51"/>
    </location>
</feature>
<feature type="compositionally biased region" description="Low complexity" evidence="2">
    <location>
        <begin position="882"/>
        <end position="898"/>
    </location>
</feature>
<dbReference type="Pfam" id="PF10567">
    <property type="entry name" value="Nab6_mRNP_bdg"/>
    <property type="match status" value="1"/>
</dbReference>
<evidence type="ECO:0000313" key="4">
    <source>
        <dbReference type="EMBL" id="SCV00987.1"/>
    </source>
</evidence>
<dbReference type="PANTHER" id="PTHR14089:SF10">
    <property type="entry name" value="RNA-BINDING PROTEIN NAB6"/>
    <property type="match status" value="1"/>
</dbReference>
<organism evidence="4 5">
    <name type="scientific">Lachancea meyersii CBS 8951</name>
    <dbReference type="NCBI Taxonomy" id="1266667"/>
    <lineage>
        <taxon>Eukaryota</taxon>
        <taxon>Fungi</taxon>
        <taxon>Dikarya</taxon>
        <taxon>Ascomycota</taxon>
        <taxon>Saccharomycotina</taxon>
        <taxon>Saccharomycetes</taxon>
        <taxon>Saccharomycetales</taxon>
        <taxon>Saccharomycetaceae</taxon>
        <taxon>Lachancea</taxon>
    </lineage>
</organism>
<dbReference type="AlphaFoldDB" id="A0A1G4KA59"/>
<dbReference type="SMART" id="SM00360">
    <property type="entry name" value="RRM"/>
    <property type="match status" value="1"/>
</dbReference>
<feature type="compositionally biased region" description="Basic and acidic residues" evidence="2">
    <location>
        <begin position="919"/>
        <end position="936"/>
    </location>
</feature>
<evidence type="ECO:0000256" key="2">
    <source>
        <dbReference type="SAM" id="MobiDB-lite"/>
    </source>
</evidence>
<protein>
    <submittedName>
        <fullName evidence="4">LAME_0G13300g1_1</fullName>
    </submittedName>
</protein>
<gene>
    <name evidence="4" type="ORF">LAME_0G13300G</name>
</gene>
<dbReference type="InterPro" id="IPR012677">
    <property type="entry name" value="Nucleotide-bd_a/b_plait_sf"/>
</dbReference>
<reference evidence="5" key="1">
    <citation type="submission" date="2016-03" db="EMBL/GenBank/DDBJ databases">
        <authorList>
            <person name="Devillers Hugo."/>
        </authorList>
    </citation>
    <scope>NUCLEOTIDE SEQUENCE [LARGE SCALE GENOMIC DNA]</scope>
</reference>
<keyword evidence="5" id="KW-1185">Reference proteome</keyword>
<dbReference type="InterPro" id="IPR000504">
    <property type="entry name" value="RRM_dom"/>
</dbReference>
<feature type="domain" description="RRM" evidence="3">
    <location>
        <begin position="576"/>
        <end position="644"/>
    </location>
</feature>
<evidence type="ECO:0000259" key="3">
    <source>
        <dbReference type="SMART" id="SM00360"/>
    </source>
</evidence>
<dbReference type="Gene3D" id="3.30.70.330">
    <property type="match status" value="2"/>
</dbReference>
<dbReference type="EMBL" id="LT598484">
    <property type="protein sequence ID" value="SCV00987.1"/>
    <property type="molecule type" value="Genomic_DNA"/>
</dbReference>
<evidence type="ECO:0000313" key="5">
    <source>
        <dbReference type="Proteomes" id="UP000191144"/>
    </source>
</evidence>
<dbReference type="InterPro" id="IPR018835">
    <property type="entry name" value="RNA-binding_domain_put"/>
</dbReference>